<dbReference type="RefSeq" id="WP_092277186.1">
    <property type="nucleotide sequence ID" value="NZ_FORT01000027.1"/>
</dbReference>
<dbReference type="InterPro" id="IPR036380">
    <property type="entry name" value="Isochorismatase-like_sf"/>
</dbReference>
<accession>A0A1I4E1Y4</accession>
<reference evidence="5" key="1">
    <citation type="submission" date="2016-10" db="EMBL/GenBank/DDBJ databases">
        <authorList>
            <person name="Varghese N."/>
            <person name="Submissions S."/>
        </authorList>
    </citation>
    <scope>NUCLEOTIDE SEQUENCE [LARGE SCALE GENOMIC DNA]</scope>
    <source>
        <strain evidence="5">OK042</strain>
    </source>
</reference>
<evidence type="ECO:0000259" key="3">
    <source>
        <dbReference type="Pfam" id="PF00857"/>
    </source>
</evidence>
<evidence type="ECO:0000313" key="4">
    <source>
        <dbReference type="EMBL" id="SFK99179.1"/>
    </source>
</evidence>
<dbReference type="Gene3D" id="3.40.50.850">
    <property type="entry name" value="Isochorismatase-like"/>
    <property type="match status" value="1"/>
</dbReference>
<comment type="similarity">
    <text evidence="1">Belongs to the isochorismatase family.</text>
</comment>
<dbReference type="PANTHER" id="PTHR43540">
    <property type="entry name" value="PEROXYUREIDOACRYLATE/UREIDOACRYLATE AMIDOHYDROLASE-RELATED"/>
    <property type="match status" value="1"/>
</dbReference>
<dbReference type="GO" id="GO:0016787">
    <property type="term" value="F:hydrolase activity"/>
    <property type="evidence" value="ECO:0007669"/>
    <property type="project" value="UniProtKB-KW"/>
</dbReference>
<dbReference type="STRING" id="1884381.SAMN05518846_12741"/>
<evidence type="ECO:0000313" key="5">
    <source>
        <dbReference type="Proteomes" id="UP000198915"/>
    </source>
</evidence>
<gene>
    <name evidence="4" type="ORF">SAMN05518846_12741</name>
</gene>
<evidence type="ECO:0000256" key="1">
    <source>
        <dbReference type="ARBA" id="ARBA00006336"/>
    </source>
</evidence>
<sequence length="178" mass="19807">MQDQQTALVVIDAQVGPLFGTYKKDETLNIIQKMIGKAERENIPIFYIQHEGESGGLMERGTPFWKFAVGIIPRKADIIIHKQFADAFYQTSLRNDLKRRGVSTLVVVGVRTEYCVDSTCRSAIALGFDVTLVEDGHTTADGVISAASIIQHHNRTLSNTFAKERRIAVTMSHNVLLC</sequence>
<dbReference type="SUPFAM" id="SSF52499">
    <property type="entry name" value="Isochorismatase-like hydrolases"/>
    <property type="match status" value="1"/>
</dbReference>
<feature type="domain" description="Isochorismatase-like" evidence="3">
    <location>
        <begin position="6"/>
        <end position="149"/>
    </location>
</feature>
<keyword evidence="2" id="KW-0378">Hydrolase</keyword>
<protein>
    <submittedName>
        <fullName evidence="4">Nicotinamidase-related amidase</fullName>
    </submittedName>
</protein>
<keyword evidence="5" id="KW-1185">Reference proteome</keyword>
<dbReference type="Proteomes" id="UP000198915">
    <property type="component" value="Unassembled WGS sequence"/>
</dbReference>
<dbReference type="AlphaFoldDB" id="A0A1I4E1Y4"/>
<dbReference type="PANTHER" id="PTHR43540:SF14">
    <property type="entry name" value="ISOCHORISMATASE"/>
    <property type="match status" value="1"/>
</dbReference>
<dbReference type="CDD" id="cd01014">
    <property type="entry name" value="nicotinamidase_related"/>
    <property type="match status" value="1"/>
</dbReference>
<dbReference type="Pfam" id="PF00857">
    <property type="entry name" value="Isochorismatase"/>
    <property type="match status" value="1"/>
</dbReference>
<dbReference type="InterPro" id="IPR000868">
    <property type="entry name" value="Isochorismatase-like_dom"/>
</dbReference>
<evidence type="ECO:0000256" key="2">
    <source>
        <dbReference type="ARBA" id="ARBA00022801"/>
    </source>
</evidence>
<dbReference type="InterPro" id="IPR050272">
    <property type="entry name" value="Isochorismatase-like_hydrls"/>
</dbReference>
<proteinExistence type="inferred from homology"/>
<organism evidence="4 5">
    <name type="scientific">Brevibacillus centrosporus</name>
    <dbReference type="NCBI Taxonomy" id="54910"/>
    <lineage>
        <taxon>Bacteria</taxon>
        <taxon>Bacillati</taxon>
        <taxon>Bacillota</taxon>
        <taxon>Bacilli</taxon>
        <taxon>Bacillales</taxon>
        <taxon>Paenibacillaceae</taxon>
        <taxon>Brevibacillus</taxon>
    </lineage>
</organism>
<name>A0A1I4E1Y4_9BACL</name>
<dbReference type="EMBL" id="FORT01000027">
    <property type="protein sequence ID" value="SFK99179.1"/>
    <property type="molecule type" value="Genomic_DNA"/>
</dbReference>